<keyword evidence="4" id="KW-0560">Oxidoreductase</keyword>
<evidence type="ECO:0000256" key="3">
    <source>
        <dbReference type="ARBA" id="ARBA00022827"/>
    </source>
</evidence>
<feature type="domain" description="FAD-dependent oxidoreductase 2 FAD-binding" evidence="6">
    <location>
        <begin position="35"/>
        <end position="491"/>
    </location>
</feature>
<dbReference type="PANTHER" id="PTHR43400">
    <property type="entry name" value="FUMARATE REDUCTASE"/>
    <property type="match status" value="1"/>
</dbReference>
<dbReference type="InterPro" id="IPR003953">
    <property type="entry name" value="FAD-dep_OxRdtase_2_FAD-bd"/>
</dbReference>
<evidence type="ECO:0000256" key="2">
    <source>
        <dbReference type="ARBA" id="ARBA00022630"/>
    </source>
</evidence>
<dbReference type="EMBL" id="JAATEJ010000024">
    <property type="protein sequence ID" value="NJP46805.1"/>
    <property type="molecule type" value="Genomic_DNA"/>
</dbReference>
<evidence type="ECO:0000256" key="1">
    <source>
        <dbReference type="ARBA" id="ARBA00001974"/>
    </source>
</evidence>
<comment type="caution">
    <text evidence="7">The sequence shown here is derived from an EMBL/GenBank/DDBJ whole genome shotgun (WGS) entry which is preliminary data.</text>
</comment>
<feature type="region of interest" description="Disordered" evidence="5">
    <location>
        <begin position="1"/>
        <end position="20"/>
    </location>
</feature>
<dbReference type="InterPro" id="IPR050315">
    <property type="entry name" value="FAD-oxidoreductase_2"/>
</dbReference>
<dbReference type="Gene3D" id="3.50.50.60">
    <property type="entry name" value="FAD/NAD(P)-binding domain"/>
    <property type="match status" value="1"/>
</dbReference>
<dbReference type="Gene3D" id="3.90.700.10">
    <property type="entry name" value="Succinate dehydrogenase/fumarate reductase flavoprotein, catalytic domain"/>
    <property type="match status" value="1"/>
</dbReference>
<dbReference type="SUPFAM" id="SSF56425">
    <property type="entry name" value="Succinate dehydrogenase/fumarate reductase flavoprotein, catalytic domain"/>
    <property type="match status" value="1"/>
</dbReference>
<evidence type="ECO:0000313" key="8">
    <source>
        <dbReference type="Proteomes" id="UP000734511"/>
    </source>
</evidence>
<dbReference type="Proteomes" id="UP000734511">
    <property type="component" value="Unassembled WGS sequence"/>
</dbReference>
<keyword evidence="2" id="KW-0285">Flavoprotein</keyword>
<evidence type="ECO:0000259" key="6">
    <source>
        <dbReference type="Pfam" id="PF00890"/>
    </source>
</evidence>
<keyword evidence="8" id="KW-1185">Reference proteome</keyword>
<name>A0ABX0ZS55_9ACTN</name>
<dbReference type="PANTHER" id="PTHR43400:SF10">
    <property type="entry name" value="3-OXOSTEROID 1-DEHYDROGENASE"/>
    <property type="match status" value="1"/>
</dbReference>
<proteinExistence type="predicted"/>
<protein>
    <submittedName>
        <fullName evidence="7">FAD-binding protein</fullName>
    </submittedName>
</protein>
<evidence type="ECO:0000256" key="5">
    <source>
        <dbReference type="SAM" id="MobiDB-lite"/>
    </source>
</evidence>
<gene>
    <name evidence="7" type="ORF">HCN08_25865</name>
</gene>
<dbReference type="PRINTS" id="PR00411">
    <property type="entry name" value="PNDRDTASEI"/>
</dbReference>
<dbReference type="SUPFAM" id="SSF51905">
    <property type="entry name" value="FAD/NAD(P)-binding domain"/>
    <property type="match status" value="1"/>
</dbReference>
<evidence type="ECO:0000256" key="4">
    <source>
        <dbReference type="ARBA" id="ARBA00023002"/>
    </source>
</evidence>
<keyword evidence="3" id="KW-0274">FAD</keyword>
<sequence>MSIPLPQGPAGHGRSAAGTRALPERVRPLPAYVELLVVGGGASGLSAAIEAVTTGGLDPADVLLVDAQPALGGAAVVAGGGICIAGTPLQARKGIEDSVELAYQDWLSAGGDLVDTGWARRYLEAGNREVYGWLEQLGLHWTEVSWREGNSVPRWHRTVGGGKAVAACLVGHLGRLGVRAALEAEVTGLVLAGGPDGGGRPGGELSAVTVRWGGSEQTVGCGAAIVATGGFVNNPDTVRTHTGLPEDTRFLSGGAPHADGRGHRLLADAGAQFTAMGEVWFYPFGTPNYRLGGGTSARGLAVRGLGNAIWVNRRGERFHNEALSGGGSGGRAIFRQPGQTCWAVFDADEVRTLLLRGDRYYASGDDVDRDRTAEFLRESPYAATGDTVCEAADRAGLPGRAVEATVAAFNARIAEGAAHDPAFGRPLAGLREIARGPFHVVQFFPLAQKNLGGVHTDEVCAVRRADGSTITGLFASGEVAGMGGGHINGHGAIEGTMLGPCLYSGRVAGSAAAAAVRARREPAG</sequence>
<dbReference type="Pfam" id="PF00890">
    <property type="entry name" value="FAD_binding_2"/>
    <property type="match status" value="1"/>
</dbReference>
<dbReference type="RefSeq" id="WP_167985653.1">
    <property type="nucleotide sequence ID" value="NZ_JAATEJ010000024.1"/>
</dbReference>
<dbReference type="InterPro" id="IPR036188">
    <property type="entry name" value="FAD/NAD-bd_sf"/>
</dbReference>
<comment type="cofactor">
    <cofactor evidence="1">
        <name>FAD</name>
        <dbReference type="ChEBI" id="CHEBI:57692"/>
    </cofactor>
</comment>
<reference evidence="7 8" key="1">
    <citation type="submission" date="2020-03" db="EMBL/GenBank/DDBJ databases">
        <title>WGS of actinomycetes isolated from Thailand.</title>
        <authorList>
            <person name="Thawai C."/>
        </authorList>
    </citation>
    <scope>NUCLEOTIDE SEQUENCE [LARGE SCALE GENOMIC DNA]</scope>
    <source>
        <strain evidence="7 8">PRB2-1</strain>
    </source>
</reference>
<organism evidence="7 8">
    <name type="scientific">Actinacidiphila epipremni</name>
    <dbReference type="NCBI Taxonomy" id="2053013"/>
    <lineage>
        <taxon>Bacteria</taxon>
        <taxon>Bacillati</taxon>
        <taxon>Actinomycetota</taxon>
        <taxon>Actinomycetes</taxon>
        <taxon>Kitasatosporales</taxon>
        <taxon>Streptomycetaceae</taxon>
        <taxon>Actinacidiphila</taxon>
    </lineage>
</organism>
<evidence type="ECO:0000313" key="7">
    <source>
        <dbReference type="EMBL" id="NJP46805.1"/>
    </source>
</evidence>
<dbReference type="InterPro" id="IPR027477">
    <property type="entry name" value="Succ_DH/fumarate_Rdtase_cat_sf"/>
</dbReference>
<accession>A0ABX0ZS55</accession>